<evidence type="ECO:0000313" key="1">
    <source>
        <dbReference type="EMBL" id="TAI49278.1"/>
    </source>
</evidence>
<evidence type="ECO:0000313" key="2">
    <source>
        <dbReference type="Proteomes" id="UP000291981"/>
    </source>
</evidence>
<reference evidence="1 2" key="1">
    <citation type="submission" date="2019-02" db="EMBL/GenBank/DDBJ databases">
        <title>Draft genome sequence of Muricauda sp. 176CP4-71.</title>
        <authorList>
            <person name="Park J.-S."/>
        </authorList>
    </citation>
    <scope>NUCLEOTIDE SEQUENCE [LARGE SCALE GENOMIC DNA]</scope>
    <source>
        <strain evidence="1 2">176CP4-71</strain>
    </source>
</reference>
<protein>
    <submittedName>
        <fullName evidence="1">Uncharacterized protein</fullName>
    </submittedName>
</protein>
<keyword evidence="2" id="KW-1185">Reference proteome</keyword>
<dbReference type="EMBL" id="SGIU01000001">
    <property type="protein sequence ID" value="TAI49278.1"/>
    <property type="molecule type" value="Genomic_DNA"/>
</dbReference>
<sequence length="94" mass="11121">MNKKLSAQIPSFLTNEPADLEYSIFKLNLFLNGCKPYTIDYQVLLMSYHFWKGKDLDEFCQEQTISYFLLNPLHDSVEAREAFCLEIREFLTNQ</sequence>
<dbReference type="Proteomes" id="UP000291981">
    <property type="component" value="Unassembled WGS sequence"/>
</dbReference>
<organism evidence="1 2">
    <name type="scientific">Flagellimonas allohymeniacidonis</name>
    <dbReference type="NCBI Taxonomy" id="2517819"/>
    <lineage>
        <taxon>Bacteria</taxon>
        <taxon>Pseudomonadati</taxon>
        <taxon>Bacteroidota</taxon>
        <taxon>Flavobacteriia</taxon>
        <taxon>Flavobacteriales</taxon>
        <taxon>Flavobacteriaceae</taxon>
        <taxon>Flagellimonas</taxon>
    </lineage>
</organism>
<name>A0A4Q8QJ12_9FLAO</name>
<gene>
    <name evidence="1" type="ORF">EW142_05645</name>
</gene>
<dbReference type="AlphaFoldDB" id="A0A4Q8QJ12"/>
<proteinExistence type="predicted"/>
<dbReference type="RefSeq" id="WP_130610861.1">
    <property type="nucleotide sequence ID" value="NZ_SGIU01000001.1"/>
</dbReference>
<dbReference type="OrthoDB" id="1445097at2"/>
<accession>A0A4Q8QJ12</accession>
<comment type="caution">
    <text evidence="1">The sequence shown here is derived from an EMBL/GenBank/DDBJ whole genome shotgun (WGS) entry which is preliminary data.</text>
</comment>